<dbReference type="PATRIC" id="fig|768671.3.peg.3913"/>
<organism evidence="1 2">
    <name type="scientific">Thiocapsa marina 5811</name>
    <dbReference type="NCBI Taxonomy" id="768671"/>
    <lineage>
        <taxon>Bacteria</taxon>
        <taxon>Pseudomonadati</taxon>
        <taxon>Pseudomonadota</taxon>
        <taxon>Gammaproteobacteria</taxon>
        <taxon>Chromatiales</taxon>
        <taxon>Chromatiaceae</taxon>
        <taxon>Thiocapsa</taxon>
    </lineage>
</organism>
<dbReference type="PANTHER" id="PTHR35841">
    <property type="entry name" value="PHOSPHONATES-BINDING PERIPLASMIC PROTEIN"/>
    <property type="match status" value="1"/>
</dbReference>
<dbReference type="PROSITE" id="PS51318">
    <property type="entry name" value="TAT"/>
    <property type="match status" value="1"/>
</dbReference>
<dbReference type="OrthoDB" id="9802896at2"/>
<dbReference type="PANTHER" id="PTHR35841:SF1">
    <property type="entry name" value="PHOSPHONATES-BINDING PERIPLASMIC PROTEIN"/>
    <property type="match status" value="1"/>
</dbReference>
<dbReference type="AlphaFoldDB" id="F9UFK1"/>
<dbReference type="eggNOG" id="COG3221">
    <property type="taxonomic scope" value="Bacteria"/>
</dbReference>
<dbReference type="STRING" id="768671.ThimaDRAFT_3704"/>
<evidence type="ECO:0000313" key="2">
    <source>
        <dbReference type="Proteomes" id="UP000005459"/>
    </source>
</evidence>
<name>F9UFK1_9GAMM</name>
<dbReference type="SUPFAM" id="SSF53850">
    <property type="entry name" value="Periplasmic binding protein-like II"/>
    <property type="match status" value="1"/>
</dbReference>
<keyword evidence="2" id="KW-1185">Reference proteome</keyword>
<evidence type="ECO:0000313" key="1">
    <source>
        <dbReference type="EMBL" id="EGV16875.1"/>
    </source>
</evidence>
<accession>F9UFK1</accession>
<dbReference type="Gene3D" id="3.40.190.10">
    <property type="entry name" value="Periplasmic binding protein-like II"/>
    <property type="match status" value="2"/>
</dbReference>
<reference evidence="1 2" key="1">
    <citation type="submission" date="2011-06" db="EMBL/GenBank/DDBJ databases">
        <title>The draft genome of Thiocapsa marina 5811.</title>
        <authorList>
            <consortium name="US DOE Joint Genome Institute (JGI-PGF)"/>
            <person name="Lucas S."/>
            <person name="Han J."/>
            <person name="Cheng J.-F."/>
            <person name="Goodwin L."/>
            <person name="Pitluck S."/>
            <person name="Peters L."/>
            <person name="Land M.L."/>
            <person name="Hauser L."/>
            <person name="Vogl K."/>
            <person name="Liu Z."/>
            <person name="Imhoff J."/>
            <person name="Thiel V."/>
            <person name="Frigaard N.-U."/>
            <person name="Bryant D."/>
            <person name="Woyke T.J."/>
        </authorList>
    </citation>
    <scope>NUCLEOTIDE SEQUENCE [LARGE SCALE GENOMIC DNA]</scope>
    <source>
        <strain evidence="1 2">5811</strain>
    </source>
</reference>
<dbReference type="EMBL" id="AFWV01000013">
    <property type="protein sequence ID" value="EGV16875.1"/>
    <property type="molecule type" value="Genomic_DNA"/>
</dbReference>
<dbReference type="Pfam" id="PF12974">
    <property type="entry name" value="Phosphonate-bd"/>
    <property type="match status" value="1"/>
</dbReference>
<dbReference type="InterPro" id="IPR006311">
    <property type="entry name" value="TAT_signal"/>
</dbReference>
<dbReference type="Proteomes" id="UP000005459">
    <property type="component" value="Unassembled WGS sequence"/>
</dbReference>
<protein>
    <submittedName>
        <fullName evidence="1">Phosphonate ABC transporter, periplasmic phosphonate-binding protein</fullName>
    </submittedName>
</protein>
<gene>
    <name evidence="1" type="ORF">ThimaDRAFT_3704</name>
</gene>
<sequence length="295" mass="32814">MTSWSRRTFITGLLALGPSLIAPATARSAPDRADCGEALRFGVTPVILDNQVGFLNRWSSWLSARLGCPVELVQRTRYQDILDLLLREQLHLAWICGYPYVQQQEQLEILAVPRWHGQPLYRSEIIVAGASPVQRLEDLRGGLFAWTDPLSNSGWLYPHFLLHDRGVDPDRFFRRSIFTWGHARSVQAVADGLVDGAAVDSYVRETLLLYKPALAQTTRVIERSPWFGFPPIVAGPALAAAHRSAIRSTLLGQSSDAAGQALLADLNLDGFSIEHPQLYVEIAAMAERLQLRPQP</sequence>
<dbReference type="RefSeq" id="WP_007194576.1">
    <property type="nucleotide sequence ID" value="NZ_AFWV01000013.1"/>
</dbReference>
<proteinExistence type="predicted"/>
<dbReference type="CDD" id="cd13571">
    <property type="entry name" value="PBP2_PnhD_1"/>
    <property type="match status" value="1"/>
</dbReference>